<accession>A0A0U1HP54</accession>
<dbReference type="KEGG" id="yro:CH64_709"/>
<evidence type="ECO:0000313" key="4">
    <source>
        <dbReference type="Proteomes" id="UP000042054"/>
    </source>
</evidence>
<evidence type="ECO:0000313" key="1">
    <source>
        <dbReference type="EMBL" id="AJJ11076.1"/>
    </source>
</evidence>
<reference evidence="1 3" key="1">
    <citation type="journal article" date="2015" name="Genome Announc.">
        <title>Thirty-Two Complete Genome Assemblies of Nine Yersinia Species, Including Y. pestis, Y. pseudotuberculosis, and Y. enterocolitica.</title>
        <authorList>
            <person name="Johnson S.L."/>
            <person name="Daligault H.E."/>
            <person name="Davenport K.W."/>
            <person name="Jaissle J."/>
            <person name="Frey K.G."/>
            <person name="Ladner J.T."/>
            <person name="Broomall S.M."/>
            <person name="Bishop-Lilly K.A."/>
            <person name="Bruce D.C."/>
            <person name="Coyne S.R."/>
            <person name="Gibbons H.S."/>
            <person name="Lo C.C."/>
            <person name="Munk A.C."/>
            <person name="Rosenzweig C.N."/>
            <person name="Koroleva G.I."/>
            <person name="Palacios G.F."/>
            <person name="Redden C.L."/>
            <person name="Xu Y."/>
            <person name="Minogue T.D."/>
            <person name="Chain P.S."/>
        </authorList>
    </citation>
    <scope>NUCLEOTIDE SEQUENCE [LARGE SCALE GENOMIC DNA]</scope>
    <source>
        <strain evidence="1 3">YRA</strain>
    </source>
</reference>
<name>A0A0U1HP54_YERRO</name>
<evidence type="ECO:0000313" key="3">
    <source>
        <dbReference type="Proteomes" id="UP000031914"/>
    </source>
</evidence>
<sequence length="33" mass="4053">MTDVRWRKCELYFFSVSVDQDAETIQLKQRFVL</sequence>
<keyword evidence="3" id="KW-1185">Reference proteome</keyword>
<organism evidence="2 4">
    <name type="scientific">Yersinia rohdei</name>
    <dbReference type="NCBI Taxonomy" id="29485"/>
    <lineage>
        <taxon>Bacteria</taxon>
        <taxon>Pseudomonadati</taxon>
        <taxon>Pseudomonadota</taxon>
        <taxon>Gammaproteobacteria</taxon>
        <taxon>Enterobacterales</taxon>
        <taxon>Yersiniaceae</taxon>
        <taxon>Yersinia</taxon>
    </lineage>
</organism>
<proteinExistence type="predicted"/>
<protein>
    <submittedName>
        <fullName evidence="2">Uncharacterized protein</fullName>
    </submittedName>
</protein>
<dbReference type="AlphaFoldDB" id="A0A0U1HP54"/>
<dbReference type="EMBL" id="CP009787">
    <property type="protein sequence ID" value="AJJ11076.1"/>
    <property type="molecule type" value="Genomic_DNA"/>
</dbReference>
<dbReference type="Proteomes" id="UP000042054">
    <property type="component" value="Unassembled WGS sequence"/>
</dbReference>
<evidence type="ECO:0000313" key="2">
    <source>
        <dbReference type="EMBL" id="CQI88375.1"/>
    </source>
</evidence>
<dbReference type="EMBL" id="CTKE01000003">
    <property type="protein sequence ID" value="CQI88375.1"/>
    <property type="molecule type" value="Genomic_DNA"/>
</dbReference>
<gene>
    <name evidence="1" type="ORF">CH64_709</name>
    <name evidence="2" type="ORF">ERS008555_00713</name>
</gene>
<dbReference type="Proteomes" id="UP000031914">
    <property type="component" value="Chromosome"/>
</dbReference>
<reference evidence="2 4" key="2">
    <citation type="submission" date="2015-03" db="EMBL/GenBank/DDBJ databases">
        <authorList>
            <person name="Murphy D."/>
        </authorList>
    </citation>
    <scope>NUCLEOTIDE SEQUENCE [LARGE SCALE GENOMIC DNA]</scope>
    <source>
        <strain evidence="2 4">68/02</strain>
    </source>
</reference>